<evidence type="ECO:0000313" key="2">
    <source>
        <dbReference type="EMBL" id="KAJ3253088.1"/>
    </source>
</evidence>
<evidence type="ECO:0000313" key="3">
    <source>
        <dbReference type="Proteomes" id="UP001210925"/>
    </source>
</evidence>
<gene>
    <name evidence="2" type="ORF">HK103_001000</name>
</gene>
<protein>
    <submittedName>
        <fullName evidence="2">Uncharacterized protein</fullName>
    </submittedName>
</protein>
<evidence type="ECO:0000256" key="1">
    <source>
        <dbReference type="SAM" id="MobiDB-lite"/>
    </source>
</evidence>
<name>A0AAD5Y5L6_9FUNG</name>
<sequence>MDDERRMQTEDKRMSFLGRNKSYVELPRKCQDSPVEVQWIPYSVEPSWREKRPLFVVNTDPEECIPLLKSFSFEDLNTRALPDLQFINEDDTTKADTESAESMLISTNVSSIQAQEILKSYSISSALSPYQLSSPPLSAYSHPSPVSSIQLDSEFVVRKESLKHDEVTLAEAEKVEEFLQITRSLSNEPIQRKQSPISRSRTLGIPKKQRSGSVDCPEFLTQKRNSSYLSLLSLGSSKSHKEVKPFDPVVSAYKNFHKQDSPKKSEPSRMKTLINKTRSSIDISFMRPSSPDPKPRKFGEEQPPPCAPPEEHKSFWNMAPKHKSKLDRVRSFVNVHRVVRAFSRKNSIPENEDVKKVLFY</sequence>
<comment type="caution">
    <text evidence="2">The sequence shown here is derived from an EMBL/GenBank/DDBJ whole genome shotgun (WGS) entry which is preliminary data.</text>
</comment>
<organism evidence="2 3">
    <name type="scientific">Boothiomyces macroporosus</name>
    <dbReference type="NCBI Taxonomy" id="261099"/>
    <lineage>
        <taxon>Eukaryota</taxon>
        <taxon>Fungi</taxon>
        <taxon>Fungi incertae sedis</taxon>
        <taxon>Chytridiomycota</taxon>
        <taxon>Chytridiomycota incertae sedis</taxon>
        <taxon>Chytridiomycetes</taxon>
        <taxon>Rhizophydiales</taxon>
        <taxon>Terramycetaceae</taxon>
        <taxon>Boothiomyces</taxon>
    </lineage>
</organism>
<proteinExistence type="predicted"/>
<accession>A0AAD5Y5L6</accession>
<dbReference type="Proteomes" id="UP001210925">
    <property type="component" value="Unassembled WGS sequence"/>
</dbReference>
<dbReference type="EMBL" id="JADGKB010000120">
    <property type="protein sequence ID" value="KAJ3253088.1"/>
    <property type="molecule type" value="Genomic_DNA"/>
</dbReference>
<feature type="region of interest" description="Disordered" evidence="1">
    <location>
        <begin position="283"/>
        <end position="314"/>
    </location>
</feature>
<dbReference type="AlphaFoldDB" id="A0AAD5Y5L6"/>
<reference evidence="2" key="1">
    <citation type="submission" date="2020-05" db="EMBL/GenBank/DDBJ databases">
        <title>Phylogenomic resolution of chytrid fungi.</title>
        <authorList>
            <person name="Stajich J.E."/>
            <person name="Amses K."/>
            <person name="Simmons R."/>
            <person name="Seto K."/>
            <person name="Myers J."/>
            <person name="Bonds A."/>
            <person name="Quandt C.A."/>
            <person name="Barry K."/>
            <person name="Liu P."/>
            <person name="Grigoriev I."/>
            <person name="Longcore J.E."/>
            <person name="James T.Y."/>
        </authorList>
    </citation>
    <scope>NUCLEOTIDE SEQUENCE</scope>
    <source>
        <strain evidence="2">PLAUS21</strain>
    </source>
</reference>
<keyword evidence="3" id="KW-1185">Reference proteome</keyword>